<accession>A0ABP6NQ92</accession>
<evidence type="ECO:0000313" key="4">
    <source>
        <dbReference type="Proteomes" id="UP001500320"/>
    </source>
</evidence>
<feature type="chain" id="PRO_5046965951" description="PepSY domain-containing protein" evidence="1">
    <location>
        <begin position="29"/>
        <end position="115"/>
    </location>
</feature>
<organism evidence="3 4">
    <name type="scientific">Planomonospora alba</name>
    <dbReference type="NCBI Taxonomy" id="161354"/>
    <lineage>
        <taxon>Bacteria</taxon>
        <taxon>Bacillati</taxon>
        <taxon>Actinomycetota</taxon>
        <taxon>Actinomycetes</taxon>
        <taxon>Streptosporangiales</taxon>
        <taxon>Streptosporangiaceae</taxon>
        <taxon>Planomonospora</taxon>
    </lineage>
</organism>
<name>A0ABP6NQ92_9ACTN</name>
<evidence type="ECO:0000259" key="2">
    <source>
        <dbReference type="Pfam" id="PF03413"/>
    </source>
</evidence>
<evidence type="ECO:0000256" key="1">
    <source>
        <dbReference type="SAM" id="SignalP"/>
    </source>
</evidence>
<protein>
    <recommendedName>
        <fullName evidence="2">PepSY domain-containing protein</fullName>
    </recommendedName>
</protein>
<feature type="signal peptide" evidence="1">
    <location>
        <begin position="1"/>
        <end position="28"/>
    </location>
</feature>
<gene>
    <name evidence="3" type="ORF">GCM10010466_47810</name>
</gene>
<reference evidence="4" key="1">
    <citation type="journal article" date="2019" name="Int. J. Syst. Evol. Microbiol.">
        <title>The Global Catalogue of Microorganisms (GCM) 10K type strain sequencing project: providing services to taxonomists for standard genome sequencing and annotation.</title>
        <authorList>
            <consortium name="The Broad Institute Genomics Platform"/>
            <consortium name="The Broad Institute Genome Sequencing Center for Infectious Disease"/>
            <person name="Wu L."/>
            <person name="Ma J."/>
        </authorList>
    </citation>
    <scope>NUCLEOTIDE SEQUENCE [LARGE SCALE GENOMIC DNA]</scope>
    <source>
        <strain evidence="4">JCM 9373</strain>
    </source>
</reference>
<dbReference type="Proteomes" id="UP001500320">
    <property type="component" value="Unassembled WGS sequence"/>
</dbReference>
<dbReference type="RefSeq" id="WP_344863111.1">
    <property type="nucleotide sequence ID" value="NZ_BAAAUT010000041.1"/>
</dbReference>
<keyword evidence="1" id="KW-0732">Signal</keyword>
<dbReference type="EMBL" id="BAAAUT010000041">
    <property type="protein sequence ID" value="GAA3151129.1"/>
    <property type="molecule type" value="Genomic_DNA"/>
</dbReference>
<feature type="domain" description="PepSY" evidence="2">
    <location>
        <begin position="52"/>
        <end position="109"/>
    </location>
</feature>
<dbReference type="InterPro" id="IPR025711">
    <property type="entry name" value="PepSY"/>
</dbReference>
<proteinExistence type="predicted"/>
<dbReference type="Pfam" id="PF03413">
    <property type="entry name" value="PepSY"/>
    <property type="match status" value="1"/>
</dbReference>
<sequence length="115" mass="12102">MRQRSTIVRAALIAAGTALLPPGGAALAAGPAGAPAVSAVSAVSAVHAAASVTSQQAARIARRKVPGSRVVGVRKVWDQGIWNWKVTLERGAWEYDLYVSVRSGRVVRVKINYNL</sequence>
<keyword evidence="4" id="KW-1185">Reference proteome</keyword>
<comment type="caution">
    <text evidence="3">The sequence shown here is derived from an EMBL/GenBank/DDBJ whole genome shotgun (WGS) entry which is preliminary data.</text>
</comment>
<evidence type="ECO:0000313" key="3">
    <source>
        <dbReference type="EMBL" id="GAA3151129.1"/>
    </source>
</evidence>
<dbReference type="Gene3D" id="3.10.450.40">
    <property type="match status" value="1"/>
</dbReference>